<dbReference type="InterPro" id="IPR047958">
    <property type="entry name" value="B-4DMT-like"/>
</dbReference>
<proteinExistence type="predicted"/>
<reference evidence="2" key="1">
    <citation type="submission" date="2020-12" db="EMBL/GenBank/DDBJ databases">
        <title>Antrihabitans popcorni sp. nov. and Antrihabitans auranticaus sp. nov., isolated from a larva cave.</title>
        <authorList>
            <person name="Lee S.D."/>
            <person name="Kim I.S."/>
        </authorList>
    </citation>
    <scope>NUCLEOTIDE SEQUENCE</scope>
    <source>
        <strain evidence="2">YC3-6</strain>
    </source>
</reference>
<feature type="transmembrane region" description="Helical" evidence="1">
    <location>
        <begin position="35"/>
        <end position="54"/>
    </location>
</feature>
<keyword evidence="1" id="KW-0812">Transmembrane</keyword>
<gene>
    <name evidence="2" type="ORF">JGU71_00795</name>
</gene>
<dbReference type="AlphaFoldDB" id="A0A934U050"/>
<keyword evidence="3" id="KW-1185">Reference proteome</keyword>
<dbReference type="EMBL" id="JAEMNV010000001">
    <property type="protein sequence ID" value="MBJ8337410.1"/>
    <property type="molecule type" value="Genomic_DNA"/>
</dbReference>
<evidence type="ECO:0000313" key="3">
    <source>
        <dbReference type="Proteomes" id="UP000655868"/>
    </source>
</evidence>
<comment type="caution">
    <text evidence="2">The sequence shown here is derived from an EMBL/GenBank/DDBJ whole genome shotgun (WGS) entry which is preliminary data.</text>
</comment>
<keyword evidence="1" id="KW-1133">Transmembrane helix</keyword>
<sequence length="152" mass="16116">MNSWLLRGLGLALVHVVIRVVLGFAIAQWPLHGSIARFALFAVVVVIAGVWGYADAKADRRDFPSGRGGADLTIGWLCASALGAVAAGIACWVIGHFPKIDTGGEGLIFELTSGAAWTLLLIFIPAMIGIGISHFLARRHESHESERTTASV</sequence>
<feature type="transmembrane region" description="Helical" evidence="1">
    <location>
        <begin position="115"/>
        <end position="137"/>
    </location>
</feature>
<keyword evidence="1" id="KW-0472">Membrane</keyword>
<accession>A0A934U050</accession>
<evidence type="ECO:0000313" key="2">
    <source>
        <dbReference type="EMBL" id="MBJ8337410.1"/>
    </source>
</evidence>
<organism evidence="2 3">
    <name type="scientific">Antrihabitans stalagmiti</name>
    <dbReference type="NCBI Taxonomy" id="2799499"/>
    <lineage>
        <taxon>Bacteria</taxon>
        <taxon>Bacillati</taxon>
        <taxon>Actinomycetota</taxon>
        <taxon>Actinomycetes</taxon>
        <taxon>Mycobacteriales</taxon>
        <taxon>Nocardiaceae</taxon>
        <taxon>Antrihabitans</taxon>
    </lineage>
</organism>
<dbReference type="Proteomes" id="UP000655868">
    <property type="component" value="Unassembled WGS sequence"/>
</dbReference>
<dbReference type="RefSeq" id="WP_199701051.1">
    <property type="nucleotide sequence ID" value="NZ_JAEMNV010000001.1"/>
</dbReference>
<dbReference type="NCBIfam" id="NF037996">
    <property type="entry name" value="B-4DMT"/>
    <property type="match status" value="1"/>
</dbReference>
<name>A0A934U050_9NOCA</name>
<feature type="transmembrane region" description="Helical" evidence="1">
    <location>
        <begin position="9"/>
        <end position="29"/>
    </location>
</feature>
<feature type="transmembrane region" description="Helical" evidence="1">
    <location>
        <begin position="74"/>
        <end position="95"/>
    </location>
</feature>
<protein>
    <submittedName>
        <fullName evidence="2">B-4DMT family transporter</fullName>
    </submittedName>
</protein>
<evidence type="ECO:0000256" key="1">
    <source>
        <dbReference type="SAM" id="Phobius"/>
    </source>
</evidence>